<organism evidence="1 2">
    <name type="scientific">Phenylobacterium hankyongense</name>
    <dbReference type="NCBI Taxonomy" id="1813876"/>
    <lineage>
        <taxon>Bacteria</taxon>
        <taxon>Pseudomonadati</taxon>
        <taxon>Pseudomonadota</taxon>
        <taxon>Alphaproteobacteria</taxon>
        <taxon>Caulobacterales</taxon>
        <taxon>Caulobacteraceae</taxon>
        <taxon>Phenylobacterium</taxon>
    </lineage>
</organism>
<dbReference type="RefSeq" id="WP_111455588.1">
    <property type="nucleotide sequence ID" value="NZ_QFYP01000001.1"/>
</dbReference>
<name>A0A328AX87_9CAUL</name>
<protein>
    <submittedName>
        <fullName evidence="1">Uncharacterized protein</fullName>
    </submittedName>
</protein>
<evidence type="ECO:0000313" key="1">
    <source>
        <dbReference type="EMBL" id="RAK58316.1"/>
    </source>
</evidence>
<proteinExistence type="predicted"/>
<comment type="caution">
    <text evidence="1">The sequence shown here is derived from an EMBL/GenBank/DDBJ whole genome shotgun (WGS) entry which is preliminary data.</text>
</comment>
<sequence>MTMPTVERAYALARSGQFSDLDRLKDRLKADGCRAVDALLAARSIRGHLEAICAASFKPPVHPE</sequence>
<evidence type="ECO:0000313" key="2">
    <source>
        <dbReference type="Proteomes" id="UP000249842"/>
    </source>
</evidence>
<accession>A0A328AX87</accession>
<dbReference type="OrthoDB" id="7205828at2"/>
<gene>
    <name evidence="1" type="ORF">DJ021_00055</name>
</gene>
<dbReference type="AlphaFoldDB" id="A0A328AX87"/>
<dbReference type="EMBL" id="QFYP01000001">
    <property type="protein sequence ID" value="RAK58316.1"/>
    <property type="molecule type" value="Genomic_DNA"/>
</dbReference>
<reference evidence="2" key="1">
    <citation type="submission" date="2018-05" db="EMBL/GenBank/DDBJ databases">
        <authorList>
            <person name="Li X."/>
        </authorList>
    </citation>
    <scope>NUCLEOTIDE SEQUENCE [LARGE SCALE GENOMIC DNA]</scope>
    <source>
        <strain evidence="2">HKS-05</strain>
    </source>
</reference>
<dbReference type="Proteomes" id="UP000249842">
    <property type="component" value="Unassembled WGS sequence"/>
</dbReference>
<keyword evidence="2" id="KW-1185">Reference proteome</keyword>